<dbReference type="Gene3D" id="1.10.150.690">
    <property type="entry name" value="DUF2063"/>
    <property type="match status" value="1"/>
</dbReference>
<accession>A0A2A7SGC7</accession>
<feature type="domain" description="Putative DNA-binding" evidence="1">
    <location>
        <begin position="19"/>
        <end position="124"/>
    </location>
</feature>
<dbReference type="Proteomes" id="UP000220629">
    <property type="component" value="Unassembled WGS sequence"/>
</dbReference>
<evidence type="ECO:0000259" key="1">
    <source>
        <dbReference type="Pfam" id="PF09836"/>
    </source>
</evidence>
<name>A0A2A7SGC7_BURGA</name>
<dbReference type="Pfam" id="PF09836">
    <property type="entry name" value="DUF2063"/>
    <property type="match status" value="1"/>
</dbReference>
<sequence length="298" mass="32463">MDDAPLAAELTGELDLPAIQHWMQAATTHPGGLGAGLAQARALHGVGIERVIATPAGIDPRARLAVYADGYWMRLIACLEAEFPALLRLLGPSLFRFFARAYLNRHPSRSPTLHTLGAEFPAFLLRSQRRMANGPRPAMQSFALALATLERAIAESGRAAGLEQREPAAPAEPLSLLAGAGWQLALPATTRLIALRHRADSLRPWLRGERPAEAPEFEIDRVAIRRHRFRVSMERLADWQFHALRRAANGPASLADCARAAARRTGGSEAELRARLAFWLPAAQQSSLVTLDADPARP</sequence>
<organism evidence="2 3">
    <name type="scientific">Burkholderia gladioli</name>
    <name type="common">Pseudomonas marginata</name>
    <name type="synonym">Phytomonas marginata</name>
    <dbReference type="NCBI Taxonomy" id="28095"/>
    <lineage>
        <taxon>Bacteria</taxon>
        <taxon>Pseudomonadati</taxon>
        <taxon>Pseudomonadota</taxon>
        <taxon>Betaproteobacteria</taxon>
        <taxon>Burkholderiales</taxon>
        <taxon>Burkholderiaceae</taxon>
        <taxon>Burkholderia</taxon>
    </lineage>
</organism>
<dbReference type="RefSeq" id="WP_098152375.1">
    <property type="nucleotide sequence ID" value="NZ_CADEWX010000009.1"/>
</dbReference>
<evidence type="ECO:0000313" key="2">
    <source>
        <dbReference type="EMBL" id="PEH42568.1"/>
    </source>
</evidence>
<proteinExistence type="predicted"/>
<dbReference type="EMBL" id="PDDY01000001">
    <property type="protein sequence ID" value="PEH42568.1"/>
    <property type="molecule type" value="Genomic_DNA"/>
</dbReference>
<gene>
    <name evidence="2" type="ORF">CRM94_10630</name>
</gene>
<dbReference type="InterPro" id="IPR044922">
    <property type="entry name" value="DUF2063_N_sf"/>
</dbReference>
<comment type="caution">
    <text evidence="2">The sequence shown here is derived from an EMBL/GenBank/DDBJ whole genome shotgun (WGS) entry which is preliminary data.</text>
</comment>
<dbReference type="AlphaFoldDB" id="A0A2A7SGC7"/>
<reference evidence="3" key="1">
    <citation type="submission" date="2017-09" db="EMBL/GenBank/DDBJ databases">
        <title>FDA dAtabase for Regulatory Grade micrObial Sequences (FDA-ARGOS): Supporting development and validation of Infectious Disease Dx tests.</title>
        <authorList>
            <person name="Minogue T."/>
            <person name="Wolcott M."/>
            <person name="Wasieloski L."/>
            <person name="Aguilar W."/>
            <person name="Moore D."/>
            <person name="Tallon L."/>
            <person name="Sadzewicz L."/>
            <person name="Ott S."/>
            <person name="Zhao X."/>
            <person name="Nagaraj S."/>
            <person name="Vavikolanu K."/>
            <person name="Aluvathingal J."/>
            <person name="Nadendla S."/>
            <person name="Sichtig H."/>
        </authorList>
    </citation>
    <scope>NUCLEOTIDE SEQUENCE [LARGE SCALE GENOMIC DNA]</scope>
    <source>
        <strain evidence="3">FDAARGOS_390</strain>
    </source>
</reference>
<protein>
    <submittedName>
        <fullName evidence="2">DUF2063 domain-containing protein</fullName>
    </submittedName>
</protein>
<dbReference type="InterPro" id="IPR018640">
    <property type="entry name" value="DUF2063"/>
</dbReference>
<evidence type="ECO:0000313" key="3">
    <source>
        <dbReference type="Proteomes" id="UP000220629"/>
    </source>
</evidence>